<dbReference type="EMBL" id="LBWG01000004">
    <property type="protein sequence ID" value="KKR04690.1"/>
    <property type="molecule type" value="Genomic_DNA"/>
</dbReference>
<evidence type="ECO:0000313" key="3">
    <source>
        <dbReference type="EMBL" id="KKR04690.1"/>
    </source>
</evidence>
<evidence type="ECO:0000256" key="1">
    <source>
        <dbReference type="SAM" id="SignalP"/>
    </source>
</evidence>
<dbReference type="InterPro" id="IPR000421">
    <property type="entry name" value="FA58C"/>
</dbReference>
<keyword evidence="1" id="KW-0732">Signal</keyword>
<dbReference type="PROSITE" id="PS50022">
    <property type="entry name" value="FA58C_3"/>
    <property type="match status" value="1"/>
</dbReference>
<dbReference type="Proteomes" id="UP000033935">
    <property type="component" value="Unassembled WGS sequence"/>
</dbReference>
<dbReference type="InterPro" id="IPR013222">
    <property type="entry name" value="Glyco_hyd_98_carb-bd"/>
</dbReference>
<gene>
    <name evidence="3" type="ORF">UT30_C0004G0003</name>
</gene>
<comment type="caution">
    <text evidence="3">The sequence shown here is derived from an EMBL/GenBank/DDBJ whole genome shotgun (WGS) entry which is preliminary data.</text>
</comment>
<protein>
    <submittedName>
        <fullName evidence="3">F5/8 type C domain protein</fullName>
    </submittedName>
</protein>
<dbReference type="Gene3D" id="2.60.120.260">
    <property type="entry name" value="Galactose-binding domain-like"/>
    <property type="match status" value="1"/>
</dbReference>
<dbReference type="SUPFAM" id="SSF49785">
    <property type="entry name" value="Galactose-binding domain-like"/>
    <property type="match status" value="2"/>
</dbReference>
<dbReference type="Pfam" id="PF00754">
    <property type="entry name" value="F5_F8_type_C"/>
    <property type="match status" value="1"/>
</dbReference>
<evidence type="ECO:0000259" key="2">
    <source>
        <dbReference type="PROSITE" id="PS50022"/>
    </source>
</evidence>
<feature type="signal peptide" evidence="1">
    <location>
        <begin position="1"/>
        <end position="20"/>
    </location>
</feature>
<feature type="chain" id="PRO_5002534046" evidence="1">
    <location>
        <begin position="21"/>
        <end position="1059"/>
    </location>
</feature>
<dbReference type="Gene3D" id="3.40.50.880">
    <property type="match status" value="1"/>
</dbReference>
<dbReference type="InterPro" id="IPR008979">
    <property type="entry name" value="Galactose-bd-like_sf"/>
</dbReference>
<dbReference type="SMART" id="SM00776">
    <property type="entry name" value="NPCBM"/>
    <property type="match status" value="1"/>
</dbReference>
<organism evidence="3 4">
    <name type="scientific">Candidatus Uhrbacteria bacterium GW2011_GWF2_39_13</name>
    <dbReference type="NCBI Taxonomy" id="1618995"/>
    <lineage>
        <taxon>Bacteria</taxon>
        <taxon>Candidatus Uhriibacteriota</taxon>
    </lineage>
</organism>
<reference evidence="3 4" key="1">
    <citation type="journal article" date="2015" name="Nature">
        <title>rRNA introns, odd ribosomes, and small enigmatic genomes across a large radiation of phyla.</title>
        <authorList>
            <person name="Brown C.T."/>
            <person name="Hug L.A."/>
            <person name="Thomas B.C."/>
            <person name="Sharon I."/>
            <person name="Castelle C.J."/>
            <person name="Singh A."/>
            <person name="Wilkins M.J."/>
            <person name="Williams K.H."/>
            <person name="Banfield J.F."/>
        </authorList>
    </citation>
    <scope>NUCLEOTIDE SEQUENCE [LARGE SCALE GENOMIC DNA]</scope>
</reference>
<sequence>MKKIALFFVIASQFIGTLFAEDKVDFPSYVPLLDTPNSWETGEYWKAFKPGVPGYPFPKDFYFAENGNYIRMYPEKAKIFYMTGILQKTIPGHWSIRDFDPERYAKASPAVKQMVDSYINNKYPIPTILYHAAKGSELPTKEAMKKAGDLWMGDGMPEEIIYRLEPVFQYLKDGTIWKGSSMSCTTEDALTKFFKENLIPRLEKELPFCKDQKHKWTRKELRKLCDIYCEEYANNASSRPIAWGMFLSPYYLASRSDVMTVAEKGADDFAGARARGMIRQSGGKKVFYTWRGHEPTEKYAYFKNGARLSCRQDRAEQGLPLPHMWYYLFNPYFKGANYSTIESMTGSLIQNIEGDGNYQLSTLGYIFNKMIDYTERHPDRGVAYTPVALLMDYNHDSGHFSQNGTTYSSANIPFDDADQMNSGLISDLFFTEHRHVKGSKNYSVIASYGELFDILSPNPEKGIDPKIFDGYKVIFAMGGLELDQKYAQVLTNYVKNGGTLVMNIKDLNKFMPLDFLGVSKTGETAKGNMIKNNISGKEFKENTFTYTPLALKNAVALYSCKSSPLITRSKVGRGYAVLIGLDYMLQDETVTAGTWKKWQKKPLLNFTGDFIAHLTAGLTPLEIRIRPEDRGDITWLISKKGDGWTVTLFDYSLEKELSISNARTASISAKYNYQSIPFEIICKAPMKDVMEQYEDRDVNYETINGNIVVKESMKAGDIRVYDFQPHKIVLPPRERFVNYALNKPVKVSSTLKKYTARPAVDGRCDNDDFWQSGANKTGRAFEMPQWLEVDLGDIKTIDHIYVQFHCWDDRSPEVRHFIYKYYIEASEDGKTWQKVIDESNNEDIVNPMGLERWFNPVKARYVKLTVLRNSGFSGAQVVEFQVMGEEKEKFQPERKSIIPKWQVQFPDEIKNVPEKKKKYLTEMTPETVKPGWMPAGKEWKEMNGWVTLYTDNSDEGGAFTKSIYGESVFEAVYDIPPDAIKFVSAIGLGSKSREASVEFKVFVDGNEKFNSGLYRFGMPVLPVIVEVGGAKKLKLAVTDAGDGIANDYAWWGDARFIFK</sequence>
<proteinExistence type="predicted"/>
<dbReference type="InterPro" id="IPR029062">
    <property type="entry name" value="Class_I_gatase-like"/>
</dbReference>
<accession>A0A0G0Q2P8</accession>
<dbReference type="SUPFAM" id="SSF52317">
    <property type="entry name" value="Class I glutamine amidotransferase-like"/>
    <property type="match status" value="1"/>
</dbReference>
<dbReference type="AlphaFoldDB" id="A0A0G0Q2P8"/>
<name>A0A0G0Q2P8_9BACT</name>
<evidence type="ECO:0000313" key="4">
    <source>
        <dbReference type="Proteomes" id="UP000033935"/>
    </source>
</evidence>
<dbReference type="Gene3D" id="2.60.120.1060">
    <property type="entry name" value="NPCBM/NEW2 domain"/>
    <property type="match status" value="1"/>
</dbReference>
<dbReference type="Pfam" id="PF08305">
    <property type="entry name" value="NPCBM"/>
    <property type="match status" value="1"/>
</dbReference>
<dbReference type="InterPro" id="IPR038637">
    <property type="entry name" value="NPCBM_sf"/>
</dbReference>
<feature type="domain" description="F5/8 type C" evidence="2">
    <location>
        <begin position="729"/>
        <end position="885"/>
    </location>
</feature>